<evidence type="ECO:0008006" key="3">
    <source>
        <dbReference type="Google" id="ProtNLM"/>
    </source>
</evidence>
<accession>A0AAQ3KQV5</accession>
<keyword evidence="2" id="KW-1185">Reference proteome</keyword>
<dbReference type="Gene3D" id="3.60.10.10">
    <property type="entry name" value="Endonuclease/exonuclease/phosphatase"/>
    <property type="match status" value="1"/>
</dbReference>
<gene>
    <name evidence="1" type="ORF">Cni_G19107</name>
</gene>
<evidence type="ECO:0000313" key="1">
    <source>
        <dbReference type="EMBL" id="WOL10352.1"/>
    </source>
</evidence>
<dbReference type="AlphaFoldDB" id="A0AAQ3KQV5"/>
<dbReference type="Proteomes" id="UP001327560">
    <property type="component" value="Chromosome 6"/>
</dbReference>
<dbReference type="PANTHER" id="PTHR33116:SF78">
    <property type="entry name" value="OS12G0587133 PROTEIN"/>
    <property type="match status" value="1"/>
</dbReference>
<dbReference type="EMBL" id="CP136895">
    <property type="protein sequence ID" value="WOL10352.1"/>
    <property type="molecule type" value="Genomic_DNA"/>
</dbReference>
<sequence>MKGHRSWLFSSVYASTNAKDRRLLWEFLGNIDLNDTPWLIVGDFNYIESQDDKLGGRPLVYGNALKAFQNFRSSANLIDLKFKGARFTWSNNRAGSKKVLARINRAYANDIWLSLFSKTMVYHLPRIASDHKSILINTRPENFPTPLNRKFAFELYWLEYKEVQTLIKNSWEINACNNNIMSHFGDNLNRLSKILMHWCSSEIGSLEERLKAATDEIDVLEDIEAHGQCSDQDELRLKCLHNEAMALNRHLHIKWWTKARTTWLEQNDKNTKYFHNLVKFKRRKNHILEIAVNDNYIHKSKDIAEAFAGWYRELWCREEYSLTEWSNFANVEWKKIPGNKHSELIKRFLREEIMNTINSLGRGKAPGPDGYILEFYISYWDMIKVPLCSALNEFHSSAIIPESWGQTSLDAVRKGKIIAFKHKNIKVSHLFFADDILVIIKCCRRTCLNMQKVLNLYCDATNQKVNKGKSKIFFPRICQNSIKKEVCKMFDISEGTFPMKYLGAFIDKKKIPSNCQNQLVEKALCKLDTWAGRTISQAGRATLINSVMNSIPTHTLTTTNLNDKVIDKYNSVTKKFLWSSNRGKNGIHLVKWKRITLSKLNGGLEIRDISIVKYSIHACRILPLLNKEDFPWVKLMAARYPDLHPWKGISQKKKPWTFRSLQASMEKLKLGLSKKIGNGKSTDSWWDPWVGCIPFARWPTFINLHNLQKISTVSELIQEGKWSTDILTDCFGDLLIDRIHSIYLPIQDVDDKWICNQSEKDLLNSKIAYNFLKGEE</sequence>
<dbReference type="SUPFAM" id="SSF56219">
    <property type="entry name" value="DNase I-like"/>
    <property type="match status" value="1"/>
</dbReference>
<reference evidence="1 2" key="1">
    <citation type="submission" date="2023-10" db="EMBL/GenBank/DDBJ databases">
        <title>Chromosome-scale genome assembly provides insights into flower coloration mechanisms of Canna indica.</title>
        <authorList>
            <person name="Li C."/>
        </authorList>
    </citation>
    <scope>NUCLEOTIDE SEQUENCE [LARGE SCALE GENOMIC DNA]</scope>
    <source>
        <tissue evidence="1">Flower</tissue>
    </source>
</reference>
<proteinExistence type="predicted"/>
<protein>
    <recommendedName>
        <fullName evidence="3">Reverse transcriptase</fullName>
    </recommendedName>
</protein>
<dbReference type="PANTHER" id="PTHR33116">
    <property type="entry name" value="REVERSE TRANSCRIPTASE ZINC-BINDING DOMAIN-CONTAINING PROTEIN-RELATED-RELATED"/>
    <property type="match status" value="1"/>
</dbReference>
<evidence type="ECO:0000313" key="2">
    <source>
        <dbReference type="Proteomes" id="UP001327560"/>
    </source>
</evidence>
<organism evidence="1 2">
    <name type="scientific">Canna indica</name>
    <name type="common">Indian-shot</name>
    <dbReference type="NCBI Taxonomy" id="4628"/>
    <lineage>
        <taxon>Eukaryota</taxon>
        <taxon>Viridiplantae</taxon>
        <taxon>Streptophyta</taxon>
        <taxon>Embryophyta</taxon>
        <taxon>Tracheophyta</taxon>
        <taxon>Spermatophyta</taxon>
        <taxon>Magnoliopsida</taxon>
        <taxon>Liliopsida</taxon>
        <taxon>Zingiberales</taxon>
        <taxon>Cannaceae</taxon>
        <taxon>Canna</taxon>
    </lineage>
</organism>
<name>A0AAQ3KQV5_9LILI</name>
<dbReference type="InterPro" id="IPR036691">
    <property type="entry name" value="Endo/exonu/phosph_ase_sf"/>
</dbReference>